<gene>
    <name evidence="3" type="ORF">L1O03_04630</name>
</gene>
<reference evidence="3" key="1">
    <citation type="submission" date="2022-01" db="EMBL/GenBank/DDBJ databases">
        <title>Corynebacterium sp. nov isolated from isolated from the feces of the greater white-fronted geese (Anser albifrons) at Poyang Lake, PR China.</title>
        <authorList>
            <person name="Liu Q."/>
        </authorList>
    </citation>
    <scope>NUCLEOTIDE SEQUENCE</scope>
    <source>
        <strain evidence="3">JCM 32435</strain>
    </source>
</reference>
<evidence type="ECO:0000256" key="1">
    <source>
        <dbReference type="ARBA" id="ARBA00022679"/>
    </source>
</evidence>
<keyword evidence="3" id="KW-0762">Sugar transport</keyword>
<dbReference type="GO" id="GO:0009401">
    <property type="term" value="P:phosphoenolpyruvate-dependent sugar phosphotransferase system"/>
    <property type="evidence" value="ECO:0007669"/>
    <property type="project" value="InterPro"/>
</dbReference>
<organism evidence="3 4">
    <name type="scientific">Corynebacterium uropygiale</name>
    <dbReference type="NCBI Taxonomy" id="1775911"/>
    <lineage>
        <taxon>Bacteria</taxon>
        <taxon>Bacillati</taxon>
        <taxon>Actinomycetota</taxon>
        <taxon>Actinomycetes</taxon>
        <taxon>Mycobacteriales</taxon>
        <taxon>Corynebacteriaceae</taxon>
        <taxon>Corynebacterium</taxon>
    </lineage>
</organism>
<dbReference type="GO" id="GO:0008982">
    <property type="term" value="F:protein-N(PI)-phosphohistidine-sugar phosphotransferase activity"/>
    <property type="evidence" value="ECO:0007669"/>
    <property type="project" value="InterPro"/>
</dbReference>
<evidence type="ECO:0000313" key="3">
    <source>
        <dbReference type="EMBL" id="MCF4006469.1"/>
    </source>
</evidence>
<keyword evidence="3" id="KW-0813">Transport</keyword>
<dbReference type="EMBL" id="JAKGSI010000002">
    <property type="protein sequence ID" value="MCF4006469.1"/>
    <property type="molecule type" value="Genomic_DNA"/>
</dbReference>
<evidence type="ECO:0000313" key="4">
    <source>
        <dbReference type="Proteomes" id="UP001139336"/>
    </source>
</evidence>
<dbReference type="InterPro" id="IPR003501">
    <property type="entry name" value="PTS_EIIB_2/3"/>
</dbReference>
<protein>
    <submittedName>
        <fullName evidence="3">PTS sugar transporter subunit IIB</fullName>
    </submittedName>
</protein>
<sequence>MKFMAMCSSGLGSSFMVELNIKNALSELGVEGAEVTHSDLGGASPQDADVFVVGRDLADATTQFPNRVILDSIIDKEELKEKLRAVCADKGLL</sequence>
<name>A0A9X1U058_9CORY</name>
<dbReference type="Proteomes" id="UP001139336">
    <property type="component" value="Unassembled WGS sequence"/>
</dbReference>
<dbReference type="InterPro" id="IPR013011">
    <property type="entry name" value="PTS_EIIB_2"/>
</dbReference>
<accession>A0A9X1U058</accession>
<dbReference type="Pfam" id="PF02302">
    <property type="entry name" value="PTS_IIB"/>
    <property type="match status" value="1"/>
</dbReference>
<keyword evidence="1" id="KW-0808">Transferase</keyword>
<dbReference type="PROSITE" id="PS51099">
    <property type="entry name" value="PTS_EIIB_TYPE_2"/>
    <property type="match status" value="1"/>
</dbReference>
<dbReference type="CDD" id="cd05563">
    <property type="entry name" value="PTS_IIB_ascorbate"/>
    <property type="match status" value="1"/>
</dbReference>
<dbReference type="SUPFAM" id="SSF52794">
    <property type="entry name" value="PTS system IIB component-like"/>
    <property type="match status" value="1"/>
</dbReference>
<dbReference type="AlphaFoldDB" id="A0A9X1U058"/>
<comment type="caution">
    <text evidence="3">The sequence shown here is derived from an EMBL/GenBank/DDBJ whole genome shotgun (WGS) entry which is preliminary data.</text>
</comment>
<dbReference type="Gene3D" id="3.40.50.2300">
    <property type="match status" value="1"/>
</dbReference>
<dbReference type="InterPro" id="IPR036095">
    <property type="entry name" value="PTS_EIIB-like_sf"/>
</dbReference>
<proteinExistence type="predicted"/>
<feature type="domain" description="PTS EIIB type-2" evidence="2">
    <location>
        <begin position="1"/>
        <end position="91"/>
    </location>
</feature>
<keyword evidence="4" id="KW-1185">Reference proteome</keyword>
<evidence type="ECO:0000259" key="2">
    <source>
        <dbReference type="PROSITE" id="PS51099"/>
    </source>
</evidence>
<dbReference type="RefSeq" id="WP_236118268.1">
    <property type="nucleotide sequence ID" value="NZ_JAKGSI010000002.1"/>
</dbReference>